<dbReference type="InterPro" id="IPR036624">
    <property type="entry name" value="Hcp1-lik_sf"/>
</dbReference>
<comment type="caution">
    <text evidence="1">The sequence shown here is derived from an EMBL/GenBank/DDBJ whole genome shotgun (WGS) entry which is preliminary data.</text>
</comment>
<organism evidence="1 2">
    <name type="scientific">Photorhabdus aegyptia</name>
    <dbReference type="NCBI Taxonomy" id="2805098"/>
    <lineage>
        <taxon>Bacteria</taxon>
        <taxon>Pseudomonadati</taxon>
        <taxon>Pseudomonadota</taxon>
        <taxon>Gammaproteobacteria</taxon>
        <taxon>Enterobacterales</taxon>
        <taxon>Morganellaceae</taxon>
        <taxon>Photorhabdus</taxon>
    </lineage>
</organism>
<dbReference type="InterPro" id="IPR008514">
    <property type="entry name" value="T6SS_Hcp"/>
</dbReference>
<dbReference type="InterPro" id="IPR052947">
    <property type="entry name" value="T6SS_Hcp1_domain"/>
</dbReference>
<dbReference type="Pfam" id="PF05638">
    <property type="entry name" value="T6SS_HCP"/>
    <property type="match status" value="1"/>
</dbReference>
<dbReference type="NCBIfam" id="TIGR03344">
    <property type="entry name" value="VI_effect_Hcp1"/>
    <property type="match status" value="1"/>
</dbReference>
<dbReference type="PATRIC" id="fig|1393736.3.peg.2497"/>
<dbReference type="PANTHER" id="PTHR34319:SF7">
    <property type="entry name" value="HNH ENDONUCLEASE DOMAIN-CONTAINING PROTEIN"/>
    <property type="match status" value="1"/>
</dbReference>
<keyword evidence="2" id="KW-1185">Reference proteome</keyword>
<dbReference type="GeneID" id="88805487"/>
<evidence type="ECO:0000313" key="1">
    <source>
        <dbReference type="EMBL" id="EYU14979.1"/>
    </source>
</evidence>
<sequence>MANIIYLTLKGKKQGLISAGCGSLNSIGNNYQHGHENEIFIYSLQHLMTREQHVSHHPVMVVKPIDKSSPLLARSFDDNEELECLFENYRTSLTGGLEKNYSIRLGHALISSIKSNYPHSRDSNASVPQEIICFTYKDITWNNLACSTGSYSFWDDRIY</sequence>
<dbReference type="Proteomes" id="UP000023464">
    <property type="component" value="Unassembled WGS sequence"/>
</dbReference>
<accession>A0A022PHH8</accession>
<dbReference type="EMBL" id="JFGV01000034">
    <property type="protein sequence ID" value="EYU14979.1"/>
    <property type="molecule type" value="Genomic_DNA"/>
</dbReference>
<dbReference type="RefSeq" id="WP_036779293.1">
    <property type="nucleotide sequence ID" value="NZ_CAWLTM010000081.1"/>
</dbReference>
<dbReference type="SUPFAM" id="SSF141452">
    <property type="entry name" value="Hcp1-like"/>
    <property type="match status" value="1"/>
</dbReference>
<dbReference type="Gene3D" id="2.30.110.20">
    <property type="entry name" value="Hcp1-like"/>
    <property type="match status" value="1"/>
</dbReference>
<gene>
    <name evidence="1" type="ORF">BA1DRAFT_02447</name>
</gene>
<name>A0A022PHH8_9GAMM</name>
<dbReference type="PANTHER" id="PTHR34319">
    <property type="entry name" value="MAJOR EXPORTED PROTEIN"/>
    <property type="match status" value="1"/>
</dbReference>
<dbReference type="AlphaFoldDB" id="A0A022PHH8"/>
<proteinExistence type="predicted"/>
<reference evidence="1 2" key="1">
    <citation type="submission" date="2014-03" db="EMBL/GenBank/DDBJ databases">
        <title>Draft Genome of Photorhabdus luminescens BA1, an Egyptian Isolate.</title>
        <authorList>
            <person name="Ghazal S."/>
            <person name="Hurst S.G.IV."/>
            <person name="Morris K."/>
            <person name="Thomas K."/>
            <person name="Tisa L.S."/>
        </authorList>
    </citation>
    <scope>NUCLEOTIDE SEQUENCE [LARGE SCALE GENOMIC DNA]</scope>
    <source>
        <strain evidence="1 2">BA1</strain>
    </source>
</reference>
<protein>
    <submittedName>
        <fullName evidence="1">Type VI secretion system effector, Hcp1 family</fullName>
    </submittedName>
</protein>
<evidence type="ECO:0000313" key="2">
    <source>
        <dbReference type="Proteomes" id="UP000023464"/>
    </source>
</evidence>